<name>A0A2T2X5I4_9FIRM</name>
<reference evidence="1 2" key="1">
    <citation type="journal article" date="2014" name="BMC Genomics">
        <title>Comparison of environmental and isolate Sulfobacillus genomes reveals diverse carbon, sulfur, nitrogen, and hydrogen metabolisms.</title>
        <authorList>
            <person name="Justice N.B."/>
            <person name="Norman A."/>
            <person name="Brown C.T."/>
            <person name="Singh A."/>
            <person name="Thomas B.C."/>
            <person name="Banfield J.F."/>
        </authorList>
    </citation>
    <scope>NUCLEOTIDE SEQUENCE [LARGE SCALE GENOMIC DNA]</scope>
    <source>
        <strain evidence="1">AMDSBA4</strain>
    </source>
</reference>
<gene>
    <name evidence="1" type="ORF">C7B46_18385</name>
</gene>
<sequence>MKATLAILNDLDAHGIFRRYAMGAMFYVEPVATYDLDVFVILPLSRGGLLTLTPIYDALRERGYQPRDEHVIIEGIPVQFLPAYNPLLEEALEEARTVHVEEVSTRVLRIEHLICVSVATGRAKDRERTRLLMEDGHPDVNFLAKICTRHHLPLPAKNGEFSL</sequence>
<dbReference type="EMBL" id="PXYW01000086">
    <property type="protein sequence ID" value="PSR29726.1"/>
    <property type="molecule type" value="Genomic_DNA"/>
</dbReference>
<proteinExistence type="predicted"/>
<organism evidence="1 2">
    <name type="scientific">Sulfobacillus benefaciens</name>
    <dbReference type="NCBI Taxonomy" id="453960"/>
    <lineage>
        <taxon>Bacteria</taxon>
        <taxon>Bacillati</taxon>
        <taxon>Bacillota</taxon>
        <taxon>Clostridia</taxon>
        <taxon>Eubacteriales</taxon>
        <taxon>Clostridiales Family XVII. Incertae Sedis</taxon>
        <taxon>Sulfobacillus</taxon>
    </lineage>
</organism>
<accession>A0A2T2X5I4</accession>
<dbReference type="AlphaFoldDB" id="A0A2T2X5I4"/>
<comment type="caution">
    <text evidence="1">The sequence shown here is derived from an EMBL/GenBank/DDBJ whole genome shotgun (WGS) entry which is preliminary data.</text>
</comment>
<dbReference type="Proteomes" id="UP000242972">
    <property type="component" value="Unassembled WGS sequence"/>
</dbReference>
<evidence type="ECO:0000313" key="1">
    <source>
        <dbReference type="EMBL" id="PSR29726.1"/>
    </source>
</evidence>
<evidence type="ECO:0008006" key="3">
    <source>
        <dbReference type="Google" id="ProtNLM"/>
    </source>
</evidence>
<evidence type="ECO:0000313" key="2">
    <source>
        <dbReference type="Proteomes" id="UP000242972"/>
    </source>
</evidence>
<protein>
    <recommendedName>
        <fullName evidence="3">Nucleotidyltransferase</fullName>
    </recommendedName>
</protein>